<feature type="transmembrane region" description="Helical" evidence="1">
    <location>
        <begin position="210"/>
        <end position="232"/>
    </location>
</feature>
<feature type="transmembrane region" description="Helical" evidence="1">
    <location>
        <begin position="74"/>
        <end position="97"/>
    </location>
</feature>
<feature type="transmembrane region" description="Helical" evidence="1">
    <location>
        <begin position="185"/>
        <end position="204"/>
    </location>
</feature>
<evidence type="ECO:0008006" key="4">
    <source>
        <dbReference type="Google" id="ProtNLM"/>
    </source>
</evidence>
<reference evidence="3" key="1">
    <citation type="journal article" date="2019" name="Int. J. Syst. Evol. Microbiol.">
        <title>The Global Catalogue of Microorganisms (GCM) 10K type strain sequencing project: providing services to taxonomists for standard genome sequencing and annotation.</title>
        <authorList>
            <consortium name="The Broad Institute Genomics Platform"/>
            <consortium name="The Broad Institute Genome Sequencing Center for Infectious Disease"/>
            <person name="Wu L."/>
            <person name="Ma J."/>
        </authorList>
    </citation>
    <scope>NUCLEOTIDE SEQUENCE [LARGE SCALE GENOMIC DNA]</scope>
    <source>
        <strain evidence="3">JCM 16929</strain>
    </source>
</reference>
<accession>A0ABP6ZMS6</accession>
<dbReference type="Proteomes" id="UP001501490">
    <property type="component" value="Unassembled WGS sequence"/>
</dbReference>
<keyword evidence="1" id="KW-0812">Transmembrane</keyword>
<sequence length="248" mass="26221">MRTDQGGRPDGARPAGRQAAPCGAGLLRAAGTASIAYAVASLVAATLEAIVLDFSIVSPADLVADVTTMQVPWVVAQVIFIVQQPLLTLIVLGFWAVAAAGPRVWLIIGTVQLAFSGLLFVFSGIFHGVFGWHVSALQQLAGEDRADAERLAEIVHALGDTTFYIAIAATATAMIAWLPVIRRSAALPAGLARLAIVAVVFQLVEFGYFLLPGLALTAPIGIACQTAWYIWFGRTLRRFAPRGTVRPS</sequence>
<evidence type="ECO:0000313" key="3">
    <source>
        <dbReference type="Proteomes" id="UP001501490"/>
    </source>
</evidence>
<dbReference type="EMBL" id="BAABAB010000007">
    <property type="protein sequence ID" value="GAA3611086.1"/>
    <property type="molecule type" value="Genomic_DNA"/>
</dbReference>
<gene>
    <name evidence="2" type="ORF">GCM10022236_11010</name>
</gene>
<name>A0ABP6ZMS6_9ACTN</name>
<feature type="transmembrane region" description="Helical" evidence="1">
    <location>
        <begin position="104"/>
        <end position="130"/>
    </location>
</feature>
<dbReference type="RefSeq" id="WP_344802185.1">
    <property type="nucleotide sequence ID" value="NZ_BAABAB010000007.1"/>
</dbReference>
<comment type="caution">
    <text evidence="2">The sequence shown here is derived from an EMBL/GenBank/DDBJ whole genome shotgun (WGS) entry which is preliminary data.</text>
</comment>
<keyword evidence="1" id="KW-1133">Transmembrane helix</keyword>
<feature type="transmembrane region" description="Helical" evidence="1">
    <location>
        <begin position="35"/>
        <end position="54"/>
    </location>
</feature>
<feature type="transmembrane region" description="Helical" evidence="1">
    <location>
        <begin position="161"/>
        <end position="178"/>
    </location>
</feature>
<proteinExistence type="predicted"/>
<keyword evidence="1" id="KW-0472">Membrane</keyword>
<evidence type="ECO:0000256" key="1">
    <source>
        <dbReference type="SAM" id="Phobius"/>
    </source>
</evidence>
<protein>
    <recommendedName>
        <fullName evidence="4">DUF4386 family protein</fullName>
    </recommendedName>
</protein>
<evidence type="ECO:0000313" key="2">
    <source>
        <dbReference type="EMBL" id="GAA3611086.1"/>
    </source>
</evidence>
<keyword evidence="3" id="KW-1185">Reference proteome</keyword>
<organism evidence="2 3">
    <name type="scientific">Microlunatus ginsengisoli</name>
    <dbReference type="NCBI Taxonomy" id="363863"/>
    <lineage>
        <taxon>Bacteria</taxon>
        <taxon>Bacillati</taxon>
        <taxon>Actinomycetota</taxon>
        <taxon>Actinomycetes</taxon>
        <taxon>Propionibacteriales</taxon>
        <taxon>Propionibacteriaceae</taxon>
        <taxon>Microlunatus</taxon>
    </lineage>
</organism>